<dbReference type="Proteomes" id="UP000076798">
    <property type="component" value="Unassembled WGS sequence"/>
</dbReference>
<keyword evidence="1" id="KW-0472">Membrane</keyword>
<dbReference type="AlphaFoldDB" id="A0A166GMJ7"/>
<feature type="transmembrane region" description="Helical" evidence="1">
    <location>
        <begin position="47"/>
        <end position="69"/>
    </location>
</feature>
<keyword evidence="1" id="KW-0812">Transmembrane</keyword>
<accession>A0A166GMJ7</accession>
<evidence type="ECO:0000313" key="2">
    <source>
        <dbReference type="EMBL" id="KZT41827.1"/>
    </source>
</evidence>
<proteinExistence type="predicted"/>
<keyword evidence="3" id="KW-1185">Reference proteome</keyword>
<sequence length="134" mass="14721">MSDATESAPNQRLFNWVYIILQVLGGQIGLPILLVTFTLSRTVRRQLVVSSFCFTWIISSVSFSLSMYATLLGYRPVSSATAGLSTSLMDNSQDFYFYAQSGPQSVAGHRGPPEVLFPQMADSSNMLSSPLRNL</sequence>
<evidence type="ECO:0000256" key="1">
    <source>
        <dbReference type="SAM" id="Phobius"/>
    </source>
</evidence>
<protein>
    <submittedName>
        <fullName evidence="2">Uncharacterized protein</fullName>
    </submittedName>
</protein>
<dbReference type="OrthoDB" id="3046318at2759"/>
<keyword evidence="1" id="KW-1133">Transmembrane helix</keyword>
<gene>
    <name evidence="2" type="ORF">SISSUDRAFT_1059137</name>
</gene>
<evidence type="ECO:0000313" key="3">
    <source>
        <dbReference type="Proteomes" id="UP000076798"/>
    </source>
</evidence>
<name>A0A166GMJ7_9AGAM</name>
<organism evidence="2 3">
    <name type="scientific">Sistotremastrum suecicum HHB10207 ss-3</name>
    <dbReference type="NCBI Taxonomy" id="1314776"/>
    <lineage>
        <taxon>Eukaryota</taxon>
        <taxon>Fungi</taxon>
        <taxon>Dikarya</taxon>
        <taxon>Basidiomycota</taxon>
        <taxon>Agaricomycotina</taxon>
        <taxon>Agaricomycetes</taxon>
        <taxon>Sistotremastrales</taxon>
        <taxon>Sistotremastraceae</taxon>
        <taxon>Sistotremastrum</taxon>
    </lineage>
</organism>
<reference evidence="2 3" key="1">
    <citation type="journal article" date="2016" name="Mol. Biol. Evol.">
        <title>Comparative Genomics of Early-Diverging Mushroom-Forming Fungi Provides Insights into the Origins of Lignocellulose Decay Capabilities.</title>
        <authorList>
            <person name="Nagy L.G."/>
            <person name="Riley R."/>
            <person name="Tritt A."/>
            <person name="Adam C."/>
            <person name="Daum C."/>
            <person name="Floudas D."/>
            <person name="Sun H."/>
            <person name="Yadav J.S."/>
            <person name="Pangilinan J."/>
            <person name="Larsson K.H."/>
            <person name="Matsuura K."/>
            <person name="Barry K."/>
            <person name="Labutti K."/>
            <person name="Kuo R."/>
            <person name="Ohm R.A."/>
            <person name="Bhattacharya S.S."/>
            <person name="Shirouzu T."/>
            <person name="Yoshinaga Y."/>
            <person name="Martin F.M."/>
            <person name="Grigoriev I.V."/>
            <person name="Hibbett D.S."/>
        </authorList>
    </citation>
    <scope>NUCLEOTIDE SEQUENCE [LARGE SCALE GENOMIC DNA]</scope>
    <source>
        <strain evidence="2 3">HHB10207 ss-3</strain>
    </source>
</reference>
<feature type="transmembrane region" description="Helical" evidence="1">
    <location>
        <begin position="16"/>
        <end position="35"/>
    </location>
</feature>
<dbReference type="EMBL" id="KV428018">
    <property type="protein sequence ID" value="KZT41827.1"/>
    <property type="molecule type" value="Genomic_DNA"/>
</dbReference>